<feature type="compositionally biased region" description="Basic and acidic residues" evidence="8">
    <location>
        <begin position="313"/>
        <end position="322"/>
    </location>
</feature>
<feature type="compositionally biased region" description="Basic and acidic residues" evidence="8">
    <location>
        <begin position="1"/>
        <end position="10"/>
    </location>
</feature>
<dbReference type="InterPro" id="IPR003653">
    <property type="entry name" value="Peptidase_C48_C"/>
</dbReference>
<reference evidence="11" key="1">
    <citation type="submission" date="2025-08" db="UniProtKB">
        <authorList>
            <consortium name="RefSeq"/>
        </authorList>
    </citation>
    <scope>IDENTIFICATION</scope>
    <source>
        <tissue evidence="11">Liver</tissue>
    </source>
</reference>
<dbReference type="PROSITE" id="PS50600">
    <property type="entry name" value="ULP_PROTEASE"/>
    <property type="match status" value="1"/>
</dbReference>
<feature type="domain" description="Ubiquitin-like protease family profile" evidence="9">
    <location>
        <begin position="494"/>
        <end position="651"/>
    </location>
</feature>
<dbReference type="InterPro" id="IPR045577">
    <property type="entry name" value="SENP3_5_cons_dom"/>
</dbReference>
<keyword evidence="5" id="KW-0378">Hydrolase</keyword>
<dbReference type="InterPro" id="IPR038765">
    <property type="entry name" value="Papain-like_cys_pep_sf"/>
</dbReference>
<evidence type="ECO:0000313" key="10">
    <source>
        <dbReference type="Proteomes" id="UP000695026"/>
    </source>
</evidence>
<evidence type="ECO:0000256" key="5">
    <source>
        <dbReference type="ARBA" id="ARBA00022801"/>
    </source>
</evidence>
<dbReference type="OrthoDB" id="1939479at2759"/>
<keyword evidence="6" id="KW-0788">Thiol protease</keyword>
<keyword evidence="7" id="KW-0539">Nucleus</keyword>
<gene>
    <name evidence="11" type="primary">SENP3</name>
</gene>
<feature type="region of interest" description="Disordered" evidence="8">
    <location>
        <begin position="173"/>
        <end position="236"/>
    </location>
</feature>
<evidence type="ECO:0000256" key="1">
    <source>
        <dbReference type="ARBA" id="ARBA00004604"/>
    </source>
</evidence>
<evidence type="ECO:0000256" key="8">
    <source>
        <dbReference type="SAM" id="MobiDB-lite"/>
    </source>
</evidence>
<evidence type="ECO:0000256" key="3">
    <source>
        <dbReference type="ARBA" id="ARBA00022670"/>
    </source>
</evidence>
<evidence type="ECO:0000313" key="11">
    <source>
        <dbReference type="RefSeq" id="XP_025032362.1"/>
    </source>
</evidence>
<dbReference type="GO" id="GO:0006508">
    <property type="term" value="P:proteolysis"/>
    <property type="evidence" value="ECO:0007669"/>
    <property type="project" value="UniProtKB-KW"/>
</dbReference>
<dbReference type="Proteomes" id="UP000695026">
    <property type="component" value="Unplaced"/>
</dbReference>
<feature type="region of interest" description="Disordered" evidence="8">
    <location>
        <begin position="1"/>
        <end position="43"/>
    </location>
</feature>
<dbReference type="OMA" id="CRASREW"/>
<evidence type="ECO:0000256" key="6">
    <source>
        <dbReference type="ARBA" id="ARBA00022807"/>
    </source>
</evidence>
<dbReference type="SUPFAM" id="SSF54001">
    <property type="entry name" value="Cysteine proteinases"/>
    <property type="match status" value="1"/>
</dbReference>
<sequence>MKESIQDKKYWGASPSLHDPVGHQDQFCRASREWSEPEHKHGGCFEGSRHLACAKKQLPSFDPLSSSSDEEQEGKWDLSCMSSWGVAGGPSELSRNKAGRGKIARSGGRAWPFEVGTGSHSRRRPQLLGTSRRHCFRRRRQRALRAFRMFLYSKSSSLAFQWKLWGKMAAKGRRRGGAKRVRSSMSLSPGSQPDDDHLPVYKKSCPLGGEEEDCQSGAKGRPHPAGYKPHSSEPHLDYELGGAFPPSPSTPQPSRLSLLGALMEDASSYPQYVELQRVSFDKDAGAVDLEEEESAALLKYPARGAQASPRTRKMGEPEHSLDGDGDPLDALPNGFASLPPDGDLCSLPGVPDATILISNVCSIGGHVAEELFQGPRDKDRLLDPSAIRLEAGSQQADLAPEDAEERLGENMAQPSLLREEHITCVHNILDEFLQTYGSLIPVSVDEVVEKLEDIFQQEFSTLQRKSLVNQLIQSYQRMPGNAVVRTFRVTYKRHVVTMDDLQTLFGSNWLNDQVMNMYGDLVMDTVPEKVHFFNSFFYDKLRTKGYDGVKRWTKNVDIFNKEILLIPIHLEVHWSLICVEVKQKKITYLDSQRTLNRRCPKHICRYLQAEADKKNRPDFREGWKGVFQMNIARQNNDSDCGAFVLQYSKFLALGLPFTFTQQDMPKLRRQMYKELCHCKLIA</sequence>
<dbReference type="PANTHER" id="PTHR12606:SF16">
    <property type="entry name" value="SENTRIN-SPECIFIC PROTEASE 3"/>
    <property type="match status" value="1"/>
</dbReference>
<dbReference type="Pfam" id="PF02902">
    <property type="entry name" value="Peptidase_C48"/>
    <property type="match status" value="1"/>
</dbReference>
<evidence type="ECO:0000256" key="7">
    <source>
        <dbReference type="ARBA" id="ARBA00023242"/>
    </source>
</evidence>
<proteinExistence type="inferred from homology"/>
<evidence type="ECO:0000259" key="9">
    <source>
        <dbReference type="PROSITE" id="PS50600"/>
    </source>
</evidence>
<keyword evidence="4" id="KW-0833">Ubl conjugation pathway</keyword>
<keyword evidence="10" id="KW-1185">Reference proteome</keyword>
<evidence type="ECO:0000256" key="2">
    <source>
        <dbReference type="ARBA" id="ARBA00005234"/>
    </source>
</evidence>
<dbReference type="Pfam" id="PF19722">
    <property type="entry name" value="SENP3_5_N"/>
    <property type="match status" value="1"/>
</dbReference>
<dbReference type="AlphaFoldDB" id="A0A9F5N590"/>
<name>A0A9F5N590_PYTBI</name>
<dbReference type="GeneID" id="103057867"/>
<dbReference type="Gene3D" id="3.40.395.10">
    <property type="entry name" value="Adenoviral Proteinase, Chain A"/>
    <property type="match status" value="1"/>
</dbReference>
<dbReference type="RefSeq" id="XP_025032362.1">
    <property type="nucleotide sequence ID" value="XM_025176594.1"/>
</dbReference>
<dbReference type="KEGG" id="pbi:103057867"/>
<dbReference type="GO" id="GO:0016929">
    <property type="term" value="F:deSUMOylase activity"/>
    <property type="evidence" value="ECO:0007669"/>
    <property type="project" value="TreeGrafter"/>
</dbReference>
<feature type="region of interest" description="Disordered" evidence="8">
    <location>
        <begin position="304"/>
        <end position="334"/>
    </location>
</feature>
<dbReference type="GO" id="GO:0016926">
    <property type="term" value="P:protein desumoylation"/>
    <property type="evidence" value="ECO:0007669"/>
    <property type="project" value="TreeGrafter"/>
</dbReference>
<accession>A0A9F5N590</accession>
<dbReference type="PANTHER" id="PTHR12606">
    <property type="entry name" value="SENTRIN/SUMO-SPECIFIC PROTEASE"/>
    <property type="match status" value="1"/>
</dbReference>
<dbReference type="CTD" id="26168"/>
<feature type="compositionally biased region" description="Basic and acidic residues" evidence="8">
    <location>
        <begin position="30"/>
        <end position="43"/>
    </location>
</feature>
<dbReference type="FunFam" id="3.40.395.10:FF:000002">
    <property type="entry name" value="Putative sentrin-specific protease 5"/>
    <property type="match status" value="1"/>
</dbReference>
<comment type="similarity">
    <text evidence="2">Belongs to the peptidase C48 family.</text>
</comment>
<feature type="compositionally biased region" description="Basic residues" evidence="8">
    <location>
        <begin position="173"/>
        <end position="182"/>
    </location>
</feature>
<dbReference type="GO" id="GO:0005730">
    <property type="term" value="C:nucleolus"/>
    <property type="evidence" value="ECO:0007669"/>
    <property type="project" value="UniProtKB-SubCell"/>
</dbReference>
<organism evidence="10 11">
    <name type="scientific">Python bivittatus</name>
    <name type="common">Burmese python</name>
    <name type="synonym">Python molurus bivittatus</name>
    <dbReference type="NCBI Taxonomy" id="176946"/>
    <lineage>
        <taxon>Eukaryota</taxon>
        <taxon>Metazoa</taxon>
        <taxon>Chordata</taxon>
        <taxon>Craniata</taxon>
        <taxon>Vertebrata</taxon>
        <taxon>Euteleostomi</taxon>
        <taxon>Lepidosauria</taxon>
        <taxon>Squamata</taxon>
        <taxon>Bifurcata</taxon>
        <taxon>Unidentata</taxon>
        <taxon>Episquamata</taxon>
        <taxon>Toxicofera</taxon>
        <taxon>Serpentes</taxon>
        <taxon>Henophidia</taxon>
        <taxon>Pythonidae</taxon>
        <taxon>Python</taxon>
    </lineage>
</organism>
<keyword evidence="3 11" id="KW-0645">Protease</keyword>
<evidence type="ECO:0000256" key="4">
    <source>
        <dbReference type="ARBA" id="ARBA00022786"/>
    </source>
</evidence>
<protein>
    <submittedName>
        <fullName evidence="11">Sentrin-specific protease 3</fullName>
    </submittedName>
</protein>
<comment type="subcellular location">
    <subcellularLocation>
        <location evidence="1">Nucleus</location>
        <location evidence="1">Nucleolus</location>
    </subcellularLocation>
</comment>